<comment type="similarity">
    <text evidence="5">Belongs to the binding-protein-dependent transport system permease family.</text>
</comment>
<dbReference type="InterPro" id="IPR025966">
    <property type="entry name" value="OppC_N"/>
</dbReference>
<dbReference type="PROSITE" id="PS50928">
    <property type="entry name" value="ABC_TM1"/>
    <property type="match status" value="1"/>
</dbReference>
<dbReference type="InterPro" id="IPR000515">
    <property type="entry name" value="MetI-like"/>
</dbReference>
<name>A0ABY7YUS3_9HYPH</name>
<reference evidence="7 8" key="1">
    <citation type="submission" date="2023-02" db="EMBL/GenBank/DDBJ databases">
        <title>Devosia chondri sp. nov., isolated from the phycosphere of marine algae.</title>
        <authorList>
            <person name="Kim J.M."/>
            <person name="Lee J.K."/>
            <person name="Choi B.J."/>
            <person name="Bayburt H."/>
            <person name="Jeon C.O."/>
        </authorList>
    </citation>
    <scope>NUCLEOTIDE SEQUENCE [LARGE SCALE GENOMIC DNA]</scope>
    <source>
        <strain evidence="7 8">G2-5</strain>
    </source>
</reference>
<evidence type="ECO:0000256" key="2">
    <source>
        <dbReference type="ARBA" id="ARBA00022692"/>
    </source>
</evidence>
<feature type="transmembrane region" description="Helical" evidence="5">
    <location>
        <begin position="296"/>
        <end position="318"/>
    </location>
</feature>
<dbReference type="Pfam" id="PF00528">
    <property type="entry name" value="BPD_transp_1"/>
    <property type="match status" value="1"/>
</dbReference>
<gene>
    <name evidence="7" type="ORF">PSQ90_10760</name>
</gene>
<dbReference type="InterPro" id="IPR035906">
    <property type="entry name" value="MetI-like_sf"/>
</dbReference>
<dbReference type="Proteomes" id="UP001222118">
    <property type="component" value="Chromosome"/>
</dbReference>
<feature type="transmembrane region" description="Helical" evidence="5">
    <location>
        <begin position="347"/>
        <end position="365"/>
    </location>
</feature>
<feature type="domain" description="ABC transmembrane type-1" evidence="6">
    <location>
        <begin position="170"/>
        <end position="366"/>
    </location>
</feature>
<evidence type="ECO:0000313" key="7">
    <source>
        <dbReference type="EMBL" id="WDR04795.1"/>
    </source>
</evidence>
<feature type="transmembrane region" description="Helical" evidence="5">
    <location>
        <begin position="239"/>
        <end position="258"/>
    </location>
</feature>
<keyword evidence="8" id="KW-1185">Reference proteome</keyword>
<feature type="transmembrane region" description="Helical" evidence="5">
    <location>
        <begin position="38"/>
        <end position="60"/>
    </location>
</feature>
<protein>
    <submittedName>
        <fullName evidence="7">ABC transporter permease</fullName>
    </submittedName>
</protein>
<dbReference type="PANTHER" id="PTHR43839:SF3">
    <property type="entry name" value="OLIGOPEPTIDE ABC TRANSPORTER, PERMEASE PROTEIN"/>
    <property type="match status" value="1"/>
</dbReference>
<proteinExistence type="inferred from homology"/>
<comment type="subcellular location">
    <subcellularLocation>
        <location evidence="1 5">Cell membrane</location>
        <topology evidence="1 5">Multi-pass membrane protein</topology>
    </subcellularLocation>
</comment>
<feature type="transmembrane region" description="Helical" evidence="5">
    <location>
        <begin position="212"/>
        <end position="233"/>
    </location>
</feature>
<evidence type="ECO:0000256" key="4">
    <source>
        <dbReference type="ARBA" id="ARBA00023136"/>
    </source>
</evidence>
<dbReference type="PANTHER" id="PTHR43839">
    <property type="entry name" value="OPPC IN A BINDING PROTEIN-DEPENDENT TRANSPORT SYSTEM"/>
    <property type="match status" value="1"/>
</dbReference>
<dbReference type="Gene3D" id="1.10.3720.10">
    <property type="entry name" value="MetI-like"/>
    <property type="match status" value="1"/>
</dbReference>
<dbReference type="EMBL" id="CP118247">
    <property type="protein sequence ID" value="WDR04795.1"/>
    <property type="molecule type" value="Genomic_DNA"/>
</dbReference>
<evidence type="ECO:0000256" key="5">
    <source>
        <dbReference type="RuleBase" id="RU363032"/>
    </source>
</evidence>
<dbReference type="SUPFAM" id="SSF161098">
    <property type="entry name" value="MetI-like"/>
    <property type="match status" value="1"/>
</dbReference>
<keyword evidence="5" id="KW-0813">Transport</keyword>
<evidence type="ECO:0000313" key="8">
    <source>
        <dbReference type="Proteomes" id="UP001222118"/>
    </source>
</evidence>
<evidence type="ECO:0000256" key="3">
    <source>
        <dbReference type="ARBA" id="ARBA00022989"/>
    </source>
</evidence>
<keyword evidence="3 5" id="KW-1133">Transmembrane helix</keyword>
<evidence type="ECO:0000259" key="6">
    <source>
        <dbReference type="PROSITE" id="PS50928"/>
    </source>
</evidence>
<accession>A0ABY7YUS3</accession>
<feature type="transmembrane region" description="Helical" evidence="5">
    <location>
        <begin position="172"/>
        <end position="200"/>
    </location>
</feature>
<dbReference type="Pfam" id="PF12911">
    <property type="entry name" value="OppC_N"/>
    <property type="match status" value="1"/>
</dbReference>
<evidence type="ECO:0000256" key="1">
    <source>
        <dbReference type="ARBA" id="ARBA00004651"/>
    </source>
</evidence>
<dbReference type="CDD" id="cd06261">
    <property type="entry name" value="TM_PBP2"/>
    <property type="match status" value="1"/>
</dbReference>
<organism evidence="7 8">
    <name type="scientific">Devosia rhodophyticola</name>
    <dbReference type="NCBI Taxonomy" id="3026423"/>
    <lineage>
        <taxon>Bacteria</taxon>
        <taxon>Pseudomonadati</taxon>
        <taxon>Pseudomonadota</taxon>
        <taxon>Alphaproteobacteria</taxon>
        <taxon>Hyphomicrobiales</taxon>
        <taxon>Devosiaceae</taxon>
        <taxon>Devosia</taxon>
    </lineage>
</organism>
<sequence>MASDTETLAIEPEADIANDDYFASQWTLMWHKFRKHKLAMVASAILIMLYILGIFSSFFATNEPDQYHQDYVLAPPQGIHFVDTEGNFSLRPFVYGIASDIDPDTWETIYKDDTTQKYSLSLFPKGHSYKLFGLFNLDRHFIGVEGEGKWFLFGTDEFGRDMFSRTLVASQISLFIGIIGVFLSFLIGSTLGGLSGYLGGKVDIFIQRLAEFVLAIPTIPLWMALAAALPSTWSSTQVFFGITLILSMVGWANLSRVVRGKTLELRESDFVLAARLMGVPTMKIIVRHILPSFASYLIVSISLGIPGMILAETALSFLQIGIKPPSVSWGVLLQTAQSPRALSESPWLLIPGIFVVVTVLCYNFIGDGLRDAADPYK</sequence>
<keyword evidence="2 5" id="KW-0812">Transmembrane</keyword>
<keyword evidence="4 5" id="KW-0472">Membrane</keyword>